<accession>A0A914M561</accession>
<evidence type="ECO:0000313" key="5">
    <source>
        <dbReference type="WBParaSite" id="Minc3s01207g21715"/>
    </source>
</evidence>
<protein>
    <submittedName>
        <fullName evidence="5">Uncharacterized protein</fullName>
    </submittedName>
</protein>
<dbReference type="AlphaFoldDB" id="A0A914M561"/>
<dbReference type="Proteomes" id="UP000887563">
    <property type="component" value="Unplaced"/>
</dbReference>
<organism evidence="4 5">
    <name type="scientific">Meloidogyne incognita</name>
    <name type="common">Southern root-knot nematode worm</name>
    <name type="synonym">Oxyuris incognita</name>
    <dbReference type="NCBI Taxonomy" id="6306"/>
    <lineage>
        <taxon>Eukaryota</taxon>
        <taxon>Metazoa</taxon>
        <taxon>Ecdysozoa</taxon>
        <taxon>Nematoda</taxon>
        <taxon>Chromadorea</taxon>
        <taxon>Rhabditida</taxon>
        <taxon>Tylenchina</taxon>
        <taxon>Tylenchomorpha</taxon>
        <taxon>Tylenchoidea</taxon>
        <taxon>Meloidogynidae</taxon>
        <taxon>Meloidogyninae</taxon>
        <taxon>Meloidogyne</taxon>
        <taxon>Meloidogyne incognita group</taxon>
    </lineage>
</organism>
<dbReference type="SUPFAM" id="SSF103506">
    <property type="entry name" value="Mitochondrial carrier"/>
    <property type="match status" value="1"/>
</dbReference>
<name>A0A914M561_MELIC</name>
<proteinExistence type="predicted"/>
<evidence type="ECO:0000256" key="2">
    <source>
        <dbReference type="ARBA" id="ARBA00022692"/>
    </source>
</evidence>
<dbReference type="WBParaSite" id="Minc3s01207g21715">
    <property type="protein sequence ID" value="Minc3s01207g21715"/>
    <property type="gene ID" value="Minc3s01207g21715"/>
</dbReference>
<keyword evidence="4" id="KW-1185">Reference proteome</keyword>
<comment type="subcellular location">
    <subcellularLocation>
        <location evidence="1">Membrane</location>
    </subcellularLocation>
</comment>
<evidence type="ECO:0000256" key="3">
    <source>
        <dbReference type="ARBA" id="ARBA00023136"/>
    </source>
</evidence>
<evidence type="ECO:0000313" key="4">
    <source>
        <dbReference type="Proteomes" id="UP000887563"/>
    </source>
</evidence>
<dbReference type="InterPro" id="IPR023395">
    <property type="entry name" value="MCP_dom_sf"/>
</dbReference>
<keyword evidence="3" id="KW-0472">Membrane</keyword>
<evidence type="ECO:0000256" key="1">
    <source>
        <dbReference type="ARBA" id="ARBA00004370"/>
    </source>
</evidence>
<keyword evidence="2" id="KW-0812">Transmembrane</keyword>
<dbReference type="Gene3D" id="1.50.40.10">
    <property type="entry name" value="Mitochondrial carrier domain"/>
    <property type="match status" value="1"/>
</dbReference>
<sequence length="50" mass="5622">MDVLRTRLMNAPPGQFKGLLDCFLYTAKLGPLGFFKGSTHNFAFCLLRTI</sequence>
<dbReference type="GO" id="GO:0016020">
    <property type="term" value="C:membrane"/>
    <property type="evidence" value="ECO:0007669"/>
    <property type="project" value="UniProtKB-SubCell"/>
</dbReference>
<reference evidence="5" key="1">
    <citation type="submission" date="2022-11" db="UniProtKB">
        <authorList>
            <consortium name="WormBaseParasite"/>
        </authorList>
    </citation>
    <scope>IDENTIFICATION</scope>
</reference>